<dbReference type="InterPro" id="IPR036291">
    <property type="entry name" value="NAD(P)-bd_dom_sf"/>
</dbReference>
<name>A0ABY8BJV7_AFICR</name>
<evidence type="ECO:0000313" key="8">
    <source>
        <dbReference type="EMBL" id="WEF50285.1"/>
    </source>
</evidence>
<dbReference type="InterPro" id="IPR023013">
    <property type="entry name" value="AGPR_AS"/>
</dbReference>
<dbReference type="PANTHER" id="PTHR32338:SF10">
    <property type="entry name" value="N-ACETYL-GAMMA-GLUTAMYL-PHOSPHATE REDUCTASE, CHLOROPLASTIC-RELATED"/>
    <property type="match status" value="1"/>
</dbReference>
<dbReference type="PROSITE" id="PS01224">
    <property type="entry name" value="ARGC"/>
    <property type="match status" value="1"/>
</dbReference>
<dbReference type="Pfam" id="PF22698">
    <property type="entry name" value="Semialdhyde_dhC_1"/>
    <property type="match status" value="1"/>
</dbReference>
<protein>
    <recommendedName>
        <fullName evidence="5">N-acetyl-gamma-glutamyl-phosphate reductase</fullName>
        <shortName evidence="5">AGPR</shortName>
        <ecNumber evidence="5">1.2.1.38</ecNumber>
    </recommendedName>
    <alternativeName>
        <fullName evidence="5">N-acetyl-glutamate semialdehyde dehydrogenase</fullName>
        <shortName evidence="5">NAGSA dehydrogenase</shortName>
    </alternativeName>
</protein>
<dbReference type="SMART" id="SM00859">
    <property type="entry name" value="Semialdhyde_dh"/>
    <property type="match status" value="1"/>
</dbReference>
<evidence type="ECO:0000256" key="5">
    <source>
        <dbReference type="HAMAP-Rule" id="MF_00150"/>
    </source>
</evidence>
<dbReference type="GO" id="GO:0003942">
    <property type="term" value="F:N-acetyl-gamma-glutamyl-phosphate reductase activity"/>
    <property type="evidence" value="ECO:0007669"/>
    <property type="project" value="UniProtKB-EC"/>
</dbReference>
<evidence type="ECO:0000256" key="3">
    <source>
        <dbReference type="ARBA" id="ARBA00022857"/>
    </source>
</evidence>
<dbReference type="Gene3D" id="3.40.50.720">
    <property type="entry name" value="NAD(P)-binding Rossmann-like Domain"/>
    <property type="match status" value="1"/>
</dbReference>
<dbReference type="CDD" id="cd17895">
    <property type="entry name" value="AGPR_1_N"/>
    <property type="match status" value="1"/>
</dbReference>
<dbReference type="NCBIfam" id="TIGR01850">
    <property type="entry name" value="argC"/>
    <property type="match status" value="1"/>
</dbReference>
<comment type="pathway">
    <text evidence="5">Amino-acid biosynthesis; L-arginine biosynthesis; N(2)-acetyl-L-ornithine from L-glutamate: step 3/4.</text>
</comment>
<dbReference type="PANTHER" id="PTHR32338">
    <property type="entry name" value="N-ACETYL-GAMMA-GLUTAMYL-PHOSPHATE REDUCTASE, CHLOROPLASTIC-RELATED-RELATED"/>
    <property type="match status" value="1"/>
</dbReference>
<comment type="subcellular location">
    <subcellularLocation>
        <location evidence="5">Cytoplasm</location>
    </subcellularLocation>
</comment>
<sequence>MAEKKKIGILGASGYTGAELVRLLLRHPRVEIVLLTADRRAGHKLGDVFPQFAPYDLPQLVSIESVDWAAAKLDLVFCALPHATTQKVLKDLLAKAPETKVVDLSADFRLADPAVYAKWYGHEHHALELQEEAVYGLTEIYRRDVKKARLVANPGCYTTCAQLPLIPLLKARAIESDEIVIDAKSGATGAGRSAKEDTLFSEVSEGFHAYGVGHHRHMSELDQEFSKAAGKDVMATFTPHLTPMNRGIYSTIYVRGRRGKTAHELHDILSKQYEKDPFVYVLPFGKTPDSRHVRGSNMTFIGVAEDRIPGRAIIVSTLDNLTKGASGQAVQNMNVMLGFAETLGIDQPALSS</sequence>
<dbReference type="HAMAP" id="MF_00150">
    <property type="entry name" value="ArgC_type1"/>
    <property type="match status" value="1"/>
</dbReference>
<dbReference type="Gene3D" id="3.30.360.10">
    <property type="entry name" value="Dihydrodipicolinate Reductase, domain 2"/>
    <property type="match status" value="1"/>
</dbReference>
<keyword evidence="1 5" id="KW-0055">Arginine biosynthesis</keyword>
<evidence type="ECO:0000259" key="7">
    <source>
        <dbReference type="SMART" id="SM00859"/>
    </source>
</evidence>
<keyword evidence="2 5" id="KW-0028">Amino-acid biosynthesis</keyword>
<feature type="active site" evidence="5 6">
    <location>
        <position position="156"/>
    </location>
</feature>
<keyword evidence="5" id="KW-0963">Cytoplasm</keyword>
<comment type="catalytic activity">
    <reaction evidence="5">
        <text>N-acetyl-L-glutamate 5-semialdehyde + phosphate + NADP(+) = N-acetyl-L-glutamyl 5-phosphate + NADPH + H(+)</text>
        <dbReference type="Rhea" id="RHEA:21588"/>
        <dbReference type="ChEBI" id="CHEBI:15378"/>
        <dbReference type="ChEBI" id="CHEBI:29123"/>
        <dbReference type="ChEBI" id="CHEBI:43474"/>
        <dbReference type="ChEBI" id="CHEBI:57783"/>
        <dbReference type="ChEBI" id="CHEBI:57936"/>
        <dbReference type="ChEBI" id="CHEBI:58349"/>
        <dbReference type="EC" id="1.2.1.38"/>
    </reaction>
</comment>
<dbReference type="RefSeq" id="WP_275245926.1">
    <property type="nucleotide sequence ID" value="NZ_BAABDX010000002.1"/>
</dbReference>
<dbReference type="CDD" id="cd23934">
    <property type="entry name" value="AGPR_1_C"/>
    <property type="match status" value="1"/>
</dbReference>
<evidence type="ECO:0000313" key="9">
    <source>
        <dbReference type="Proteomes" id="UP001213907"/>
    </source>
</evidence>
<evidence type="ECO:0000256" key="2">
    <source>
        <dbReference type="ARBA" id="ARBA00022605"/>
    </source>
</evidence>
<dbReference type="SUPFAM" id="SSF51735">
    <property type="entry name" value="NAD(P)-binding Rossmann-fold domains"/>
    <property type="match status" value="1"/>
</dbReference>
<feature type="domain" description="Semialdehyde dehydrogenase NAD-binding" evidence="7">
    <location>
        <begin position="6"/>
        <end position="148"/>
    </location>
</feature>
<dbReference type="InterPro" id="IPR058924">
    <property type="entry name" value="AGPR_dimerisation_dom"/>
</dbReference>
<dbReference type="InterPro" id="IPR000534">
    <property type="entry name" value="Semialdehyde_DH_NAD-bd"/>
</dbReference>
<dbReference type="Pfam" id="PF01118">
    <property type="entry name" value="Semialdhyde_dh"/>
    <property type="match status" value="1"/>
</dbReference>
<comment type="function">
    <text evidence="5">Catalyzes the NADPH-dependent reduction of N-acetyl-5-glutamyl phosphate to yield N-acetyl-L-glutamate 5-semialdehyde.</text>
</comment>
<accession>A0ABY8BJV7</accession>
<comment type="similarity">
    <text evidence="5">Belongs to the NAGSA dehydrogenase family. Type 1 subfamily.</text>
</comment>
<keyword evidence="9" id="KW-1185">Reference proteome</keyword>
<evidence type="ECO:0000256" key="4">
    <source>
        <dbReference type="ARBA" id="ARBA00023002"/>
    </source>
</evidence>
<reference evidence="8 9" key="1">
    <citation type="submission" date="2022-11" db="EMBL/GenBank/DDBJ databases">
        <authorList>
            <person name="Siebert D."/>
            <person name="Busche T."/>
            <person name="Saydam E."/>
            <person name="Kalinowski J."/>
            <person name="Ruckert C."/>
            <person name="Blombach B."/>
        </authorList>
    </citation>
    <scope>NUCLEOTIDE SEQUENCE [LARGE SCALE GENOMIC DNA]</scope>
    <source>
        <strain evidence="8 9">DSM 1083</strain>
    </source>
</reference>
<keyword evidence="4 5" id="KW-0560">Oxidoreductase</keyword>
<evidence type="ECO:0000256" key="6">
    <source>
        <dbReference type="PROSITE-ProRule" id="PRU10010"/>
    </source>
</evidence>
<dbReference type="EMBL" id="CP113162">
    <property type="protein sequence ID" value="WEF50285.1"/>
    <property type="molecule type" value="Genomic_DNA"/>
</dbReference>
<dbReference type="Proteomes" id="UP001213907">
    <property type="component" value="Chromosome"/>
</dbReference>
<dbReference type="EC" id="1.2.1.38" evidence="5"/>
<dbReference type="InterPro" id="IPR000706">
    <property type="entry name" value="AGPR_type-1"/>
</dbReference>
<organism evidence="8 9">
    <name type="scientific">Afipia carboxydohydrogena</name>
    <name type="common">Pseudomonas carboxydohydrogena</name>
    <dbReference type="NCBI Taxonomy" id="290"/>
    <lineage>
        <taxon>Bacteria</taxon>
        <taxon>Pseudomonadati</taxon>
        <taxon>Pseudomonadota</taxon>
        <taxon>Alphaproteobacteria</taxon>
        <taxon>Hyphomicrobiales</taxon>
        <taxon>Nitrobacteraceae</taxon>
        <taxon>Afipia</taxon>
    </lineage>
</organism>
<evidence type="ECO:0000256" key="1">
    <source>
        <dbReference type="ARBA" id="ARBA00022571"/>
    </source>
</evidence>
<proteinExistence type="inferred from homology"/>
<gene>
    <name evidence="5 8" type="primary">argC</name>
    <name evidence="8" type="ORF">AFIC_001817</name>
</gene>
<dbReference type="InterPro" id="IPR050085">
    <property type="entry name" value="AGPR"/>
</dbReference>
<dbReference type="SUPFAM" id="SSF55347">
    <property type="entry name" value="Glyceraldehyde-3-phosphate dehydrogenase-like, C-terminal domain"/>
    <property type="match status" value="1"/>
</dbReference>
<keyword evidence="3 5" id="KW-0521">NADP</keyword>